<keyword evidence="8" id="KW-1185">Reference proteome</keyword>
<dbReference type="InterPro" id="IPR022385">
    <property type="entry name" value="Rhs_assc_core"/>
</dbReference>
<dbReference type="GO" id="GO:0005576">
    <property type="term" value="C:extracellular region"/>
    <property type="evidence" value="ECO:0007669"/>
    <property type="project" value="UniProtKB-SubCell"/>
</dbReference>
<dbReference type="EMBL" id="PPEH01000006">
    <property type="protein sequence ID" value="PNW12723.1"/>
    <property type="molecule type" value="Genomic_DNA"/>
</dbReference>
<evidence type="ECO:0000313" key="5">
    <source>
        <dbReference type="EMBL" id="AZA84168.1"/>
    </source>
</evidence>
<dbReference type="GO" id="GO:0005737">
    <property type="term" value="C:cytoplasm"/>
    <property type="evidence" value="ECO:0007669"/>
    <property type="project" value="InterPro"/>
</dbReference>
<feature type="region of interest" description="Disordered" evidence="4">
    <location>
        <begin position="54"/>
        <end position="73"/>
    </location>
</feature>
<dbReference type="PANTHER" id="PTHR32305:SF15">
    <property type="entry name" value="PROTEIN RHSA-RELATED"/>
    <property type="match status" value="1"/>
</dbReference>
<feature type="compositionally biased region" description="Gly residues" evidence="4">
    <location>
        <begin position="797"/>
        <end position="807"/>
    </location>
</feature>
<evidence type="ECO:0000313" key="6">
    <source>
        <dbReference type="EMBL" id="PNW12723.1"/>
    </source>
</evidence>
<dbReference type="EMBL" id="CP033924">
    <property type="protein sequence ID" value="AZA84168.1"/>
    <property type="molecule type" value="Genomic_DNA"/>
</dbReference>
<proteinExistence type="predicted"/>
<sequence>MKIHINKESFTKRSVLFVCFFATMFIFASFTKEDRQKVRSFKLRMMDKYIYHSKQDDADSTESSEYKSPEHKNPDIIKAENIENKEVAPTDTFSKVLFSENKDADHIFNSEERQGTIGEFSDEESDNAADNFFTITIPEIKQQNATAYLVYDLFGLDSYHSVSRSINKNIAFGGNVIVASSKWSTQKEEIPLHSLEKGKNTILFTSSLNGVKYKVKNVKIVFEDNFKPADHVSSLLSGNSLYVKGVENGSVHINDKSISSVKGEYESLIELTEADKAKGSVQITTPGGVREYKIPESKTSFKTLSEEKYVPATIMISKDAEHIESYENSTLSIEKNSVETNAEVKILKLRKKDFPSISGEIKNMTANSGAYRLENRVGEFTKKMVFSFPYDEKKLGARSAKELKAFYFDYASKKWRVDPTSKVDKEKKVVTVETKGDTDYINGVISVPESSKLEAFAPTSISGLKAADPTAGLQLMGVPTATQKGDASANYPIRVPAGIGGMQPSVSIGYSSGGGNGWMGDGWNINGLSAITVDTKWGAPLFDGGKETELYSFDGEMLVYPNEYLPHRHNDMSENNGAITTEKQERSSYTNNGVKQFYLRKNHDFTLIERIGTSPGNYTWKITSTDGTKRYYGGSSDSMLYGSGGVAHWGLRMVEDAHGNTMEFTYYNESGGGGTFYQIKKIAYGRNKDYTVNFNKETSITRQDITTNAKQGLVRSEPYLLKSVEVKYKNELVRTYKMDYIAGEFFKTLLKRIYIVPNNPCSTTLPLAKSVAENKEPTGEKTASNGSTSRDRDMDDGTGGGGGGPGGIEPTCNEISDSYTFEYYDDVKDSQGNVRIFGPDTGISLQNDKEAYSGLVRALVTPSKINGNISSETGLNVRIAAGLNFYTPSSDPYGHLMFGFPFGSSSAKARNAQQLVDFNGDGIQDMIYRVPDEGLFLRTGKLDEAGNLTFNKSERIGNFPGGDFNYTETSTSNSGWDMGAMVYSKSEIGSSTQGTTKTYLIDANSDGLMDIVNNGQVWFNRFSSGKSEMTQHSEYTENMVVKAKAIQKPVRECGDPGQYSYPCPEEPVKNYIDINDVVKVWVAPRDGYIRFNDAVSIESSPFSRSGSMYYSVEIKNPTPLSSGGTDTFTNTRIYLKEILATYGIQDILINKYNDFYNDMQSVAADPNFPIPNGINNPNQLFVKSGEKIYVRVHKNIVKDIPVYSNPKITYVDQYGNDIPNTIELSQDQFQLNNEDYNSNFLLNNVSAPILLDAPGTVAITIPSFTFPYLSDDIKFRVVAEKVNSGTITDLITPEIYNQLNLTTQAHTLNLTVNAGEPVYLRFIVESDSFTNFKDANWNSLISVNYIASVNYGSGSATVISQGIAEYPSFVVTQLEPQLEIHNVPHSILLAGSHNFGVQINKNVTNFSSLGTGSFYYIIKKSGRVLAKRRVIVSHTNNTLIEEDMIAGQPVTGVAPINFYTGLVDNPTGRREVTTVEVYCKTGGDYALFNKYSEYFSGRPFNVYYDNVNLYGNTTATAVNTAMYNSKSFFFNNWGQFVYKAGSLSDYLYGWPINYGDFATPIANQNTYPACQNPNIANNHDALVNCILNETPNPNAGNNAISSNILLMKPVFTKVGKFKMGVWAGLAPNQYSSGGGFSTNDNVSYFTDPVPTVPAPIPTTYVSGQLSVDTTMRAIDKDQRSRARNKTQGGSLGPVSGGNSITDLDYSVENQTFSDMNGDGYPDIVYPRSMQFTNATGSLEDIKANSYGEPTQSLSYQKNNSAGFSYNAFSVTGRIGAHGRNGTSTQPDTGIPWSGSASVSANLNQYYDSYDAGGSFWMDINGDGLPDRVTGGHTPYMRVALNLGKSVGSAAAYENILTYRSHPKGSTSISLGGGLGSSANLGALSSFGFGISAGVSASSSIGSADVVYEDVNGDGLIDLLQVNDNLATTTVRYNLGNKFDTGVPLLKSGGNIDFSDETKSYNGSFSFGGSFMFNMGPITLIPPVVILILWIKAGGGANVNLGMNVSETRKTFRDMNGDGFTDLVQDTNSGFIVNYSQIGRTNKLKSITNSFSKGTYVMDYQITRANYDNPHAKLIVKDISVWDPDAFSKSYTEESGTKMETRYEFRNRKYDRREREDFGFDTVIKKEINNGSSERVSTDLYFNNTYLLNGLIKQSTVQSGNGSYLSDVKYNYKLRKFMYNTTLINLNSDLPFDYDSGGREGRKMAIALLDEKVKTAYESGGSIVTKDKFTYTTKGLVEKYQYTSPSTSYNTRITYQAADNNIIGIPTLVEVYEGTTNSQLLRRRSAENINLSNGDVGRYNMFDGSVDTPTDIQYNTAGNIIKVTYPENSNVNGPQRYSVNYTYDDAVTGKYVVEVKDVFTIKSSATYNPLFDVVTRKVDTGGNAMVFTYDGFGRTRTIMGPNEIANGATVPTVKYKYWFDHADIANSDSAIKLYRASTSNYDPQYASSGNTIMTDTYSDFLGRIVQTKKDFEWSGYESRAVSGRIVYDDLGRAVKQHNPVMEGVTNQALNPASNSASTSSDYDSRDRIISFTDQDGVTTKTNYSIDHELFKTTQEISNQKSETYANAEGKVVQKDDYLDSTPLSTFFEYNTIGELMSVRDPEGIKTRYSYDLAGRRVKQIHPDKGRMVYEYDPSGNLVTLETDNLINDPSISTHVIQYKYDYNRLVGIVLPDLPSGDPNPNNVSYEYYPSTPGNNAGKLRIKDEGSGSTKYTYGRMGEVLSEVRVIRGYHIPEMYFKTSFNYDSWNRITKIKYPDNEVVSYHYDKGGMLKSVDNNNGEIYINNANYDYFDQRLGITYGNGTSQSYGYNSTDRRLDYYNLNAPSSSMLQNRYKYDEYSNIIKVTNIANPQGNGMGGAFDFEFGYDTLNRLVGTGTRKIILDGENQPIPTSNFAQSTYELEMHYNDVGGITGKRQHHERDQVVVSENTYENRYKYIDGTHKLQSVDDSSTGNNEVFEYDFNGNVVAHSDQNGTRKMFWDEQDRMKAFYNDNTGVFQYYTYDDAGERAVKYGLEVPAQLYQNGSPVLIDDLRLIDYKLYPNPYITVSSSGQYTKHYFDGSKRFASRLMDDTRRFEDPSVLYTSRTAEDKPEKKTNAEADFKKYLEKTDLGGNVSVELREVYQHTGLYYLHGDHLGTANFVTNSNGETTQFFLNLPFGETMLEQMDGSYNNPYKFNGKELDEDTGLYYYGARYYNPRLSIWYGVDPLGEKMPSWSPYVYTFDNPVKYVDPTGMIAENASRPPDWYQNNSTGNYEWKDTTKEINGYRHIGKSESIGAHGDGSDRMYYLHANGSATERTGDGKITLDHAEGGRSMRMVSGGTITTSQTSVSGLAAQVSYTHQIAGPVGVTGSLGYVADSYGGVFGGSFYYSYGFSVSNGSGLSADFNTIKSTNPETLFKVSDFKGFGNSFTTGFGGGFSWGGSSLTQKANGLDISRGQEWGAYPGGYTTFGFSYGLSKPAFGVSFSRTQTRFVKDVVKDAKSILK</sequence>
<reference evidence="6 7" key="1">
    <citation type="submission" date="2018-01" db="EMBL/GenBank/DDBJ databases">
        <title>Draft genome sequences of Chryseobacterium lactis NCTC11390, Chryseobacterium oncorhynchi 701B-08, and Chryseobacterium viscerum 687B-08.</title>
        <authorList>
            <person name="Jeong J.-J."/>
            <person name="Lee Y.J."/>
            <person name="Park B."/>
            <person name="Choi I.-G."/>
            <person name="Kim K.D."/>
        </authorList>
    </citation>
    <scope>NUCLEOTIDE SEQUENCE [LARGE SCALE GENOMIC DNA]</scope>
    <source>
        <strain evidence="6 7">NCTC11390</strain>
    </source>
</reference>
<gene>
    <name evidence="6" type="ORF">C1637_16910</name>
    <name evidence="5" type="ORF">EG342_20750</name>
</gene>
<dbReference type="Proteomes" id="UP000236262">
    <property type="component" value="Unassembled WGS sequence"/>
</dbReference>
<keyword evidence="3" id="KW-0843">Virulence</keyword>
<dbReference type="InterPro" id="IPR006530">
    <property type="entry name" value="YD"/>
</dbReference>
<keyword evidence="2" id="KW-0964">Secreted</keyword>
<evidence type="ECO:0000256" key="1">
    <source>
        <dbReference type="ARBA" id="ARBA00004613"/>
    </source>
</evidence>
<dbReference type="InterPro" id="IPR003284">
    <property type="entry name" value="Sal_SpvB"/>
</dbReference>
<name>A0A3G6RRN5_CHRLC</name>
<feature type="compositionally biased region" description="Basic and acidic residues" evidence="4">
    <location>
        <begin position="64"/>
        <end position="73"/>
    </location>
</feature>
<dbReference type="InterPro" id="IPR028994">
    <property type="entry name" value="Integrin_alpha_N"/>
</dbReference>
<feature type="region of interest" description="Disordered" evidence="4">
    <location>
        <begin position="770"/>
        <end position="811"/>
    </location>
</feature>
<evidence type="ECO:0000256" key="2">
    <source>
        <dbReference type="ARBA" id="ARBA00022525"/>
    </source>
</evidence>
<dbReference type="KEGG" id="clac:EG342_20750"/>
<dbReference type="InterPro" id="IPR031325">
    <property type="entry name" value="RHS_repeat"/>
</dbReference>
<comment type="subcellular location">
    <subcellularLocation>
        <location evidence="1">Secreted</location>
    </subcellularLocation>
</comment>
<dbReference type="SUPFAM" id="SSF69318">
    <property type="entry name" value="Integrin alpha N-terminal domain"/>
    <property type="match status" value="2"/>
</dbReference>
<organism evidence="6 7">
    <name type="scientific">Chryseobacterium lactis</name>
    <dbReference type="NCBI Taxonomy" id="1241981"/>
    <lineage>
        <taxon>Bacteria</taxon>
        <taxon>Pseudomonadati</taxon>
        <taxon>Bacteroidota</taxon>
        <taxon>Flavobacteriia</taxon>
        <taxon>Flavobacteriales</taxon>
        <taxon>Weeksellaceae</taxon>
        <taxon>Chryseobacterium group</taxon>
        <taxon>Chryseobacterium</taxon>
    </lineage>
</organism>
<dbReference type="PANTHER" id="PTHR32305">
    <property type="match status" value="1"/>
</dbReference>
<dbReference type="Pfam" id="PF05593">
    <property type="entry name" value="RHS_repeat"/>
    <property type="match status" value="1"/>
</dbReference>
<dbReference type="NCBIfam" id="TIGR03696">
    <property type="entry name" value="Rhs_assc_core"/>
    <property type="match status" value="1"/>
</dbReference>
<dbReference type="InterPro" id="IPR050708">
    <property type="entry name" value="T6SS_VgrG/RHS"/>
</dbReference>
<dbReference type="Pfam" id="PF03534">
    <property type="entry name" value="SpvB"/>
    <property type="match status" value="1"/>
</dbReference>
<evidence type="ECO:0000256" key="3">
    <source>
        <dbReference type="ARBA" id="ARBA00023026"/>
    </source>
</evidence>
<dbReference type="OrthoDB" id="9765204at2"/>
<dbReference type="NCBIfam" id="TIGR01643">
    <property type="entry name" value="YD_repeat_2x"/>
    <property type="match status" value="1"/>
</dbReference>
<reference evidence="5 8" key="2">
    <citation type="submission" date="2018-11" db="EMBL/GenBank/DDBJ databases">
        <title>Proposal to divide the Flavobacteriaceae and reorganize its genera based on Amino Acid Identity values calculated from whole genome sequences.</title>
        <authorList>
            <person name="Nicholson A.C."/>
            <person name="Gulvik C.A."/>
            <person name="Whitney A.M."/>
            <person name="Humrighouse B.W."/>
            <person name="Bell M."/>
            <person name="Holmes B."/>
            <person name="Steigerwalt A.G."/>
            <person name="Villarma A."/>
            <person name="Sheth M."/>
            <person name="Batra D."/>
            <person name="Pryor J."/>
            <person name="Bernardet J.-F."/>
            <person name="Hugo C."/>
            <person name="Kampfer P."/>
            <person name="Newman J."/>
            <person name="McQuiston J.R."/>
        </authorList>
    </citation>
    <scope>NUCLEOTIDE SEQUENCE [LARGE SCALE GENOMIC DNA]</scope>
    <source>
        <strain evidence="5 8">KC_1864</strain>
    </source>
</reference>
<dbReference type="Proteomes" id="UP000279972">
    <property type="component" value="Chromosome"/>
</dbReference>
<evidence type="ECO:0008006" key="9">
    <source>
        <dbReference type="Google" id="ProtNLM"/>
    </source>
</evidence>
<evidence type="ECO:0000313" key="8">
    <source>
        <dbReference type="Proteomes" id="UP000279972"/>
    </source>
</evidence>
<accession>A0A3G6RRN5</accession>
<evidence type="ECO:0000313" key="7">
    <source>
        <dbReference type="Proteomes" id="UP000236262"/>
    </source>
</evidence>
<evidence type="ECO:0000256" key="4">
    <source>
        <dbReference type="SAM" id="MobiDB-lite"/>
    </source>
</evidence>
<protein>
    <recommendedName>
        <fullName evidence="9">Insecticide toxin TcdB middle/N-terminal domain-containing protein</fullName>
    </recommendedName>
</protein>
<dbReference type="Gene3D" id="2.180.10.10">
    <property type="entry name" value="RHS repeat-associated core"/>
    <property type="match status" value="2"/>
</dbReference>
<feature type="region of interest" description="Disordered" evidence="4">
    <location>
        <begin position="1675"/>
        <end position="1699"/>
    </location>
</feature>